<protein>
    <recommendedName>
        <fullName evidence="5">Oxidoreductase</fullName>
    </recommendedName>
</protein>
<dbReference type="Pfam" id="PF01408">
    <property type="entry name" value="GFO_IDH_MocA"/>
    <property type="match status" value="1"/>
</dbReference>
<feature type="domain" description="Gfo/Idh/MocA-like oxidoreductase N-terminal" evidence="1">
    <location>
        <begin position="9"/>
        <end position="123"/>
    </location>
</feature>
<dbReference type="PANTHER" id="PTHR43377">
    <property type="entry name" value="BILIVERDIN REDUCTASE A"/>
    <property type="match status" value="1"/>
</dbReference>
<dbReference type="Proteomes" id="UP000019141">
    <property type="component" value="Unassembled WGS sequence"/>
</dbReference>
<evidence type="ECO:0000313" key="4">
    <source>
        <dbReference type="Proteomes" id="UP000019141"/>
    </source>
</evidence>
<evidence type="ECO:0000313" key="3">
    <source>
        <dbReference type="EMBL" id="ETX02070.1"/>
    </source>
</evidence>
<dbReference type="AlphaFoldDB" id="W4LVZ2"/>
<evidence type="ECO:0000259" key="1">
    <source>
        <dbReference type="Pfam" id="PF01408"/>
    </source>
</evidence>
<proteinExistence type="predicted"/>
<dbReference type="SUPFAM" id="SSF55347">
    <property type="entry name" value="Glyceraldehyde-3-phosphate dehydrogenase-like, C-terminal domain"/>
    <property type="match status" value="1"/>
</dbReference>
<name>W4LVZ2_ENTF1</name>
<reference evidence="3 4" key="1">
    <citation type="journal article" date="2014" name="Nature">
        <title>An environmental bacterial taxon with a large and distinct metabolic repertoire.</title>
        <authorList>
            <person name="Wilson M.C."/>
            <person name="Mori T."/>
            <person name="Ruckert C."/>
            <person name="Uria A.R."/>
            <person name="Helf M.J."/>
            <person name="Takada K."/>
            <person name="Gernert C."/>
            <person name="Steffens U.A."/>
            <person name="Heycke N."/>
            <person name="Schmitt S."/>
            <person name="Rinke C."/>
            <person name="Helfrich E.J."/>
            <person name="Brachmann A.O."/>
            <person name="Gurgui C."/>
            <person name="Wakimoto T."/>
            <person name="Kracht M."/>
            <person name="Crusemann M."/>
            <person name="Hentschel U."/>
            <person name="Abe I."/>
            <person name="Matsunaga S."/>
            <person name="Kalinowski J."/>
            <person name="Takeyama H."/>
            <person name="Piel J."/>
        </authorList>
    </citation>
    <scope>NUCLEOTIDE SEQUENCE [LARGE SCALE GENOMIC DNA]</scope>
    <source>
        <strain evidence="4">TSY1</strain>
    </source>
</reference>
<dbReference type="GO" id="GO:0000166">
    <property type="term" value="F:nucleotide binding"/>
    <property type="evidence" value="ECO:0007669"/>
    <property type="project" value="InterPro"/>
</dbReference>
<dbReference type="HOGENOM" id="CLU_023194_0_2_7"/>
<dbReference type="InterPro" id="IPR051450">
    <property type="entry name" value="Gfo/Idh/MocA_Oxidoreductases"/>
</dbReference>
<keyword evidence="4" id="KW-1185">Reference proteome</keyword>
<dbReference type="Gene3D" id="3.30.360.10">
    <property type="entry name" value="Dihydrodipicolinate Reductase, domain 2"/>
    <property type="match status" value="1"/>
</dbReference>
<gene>
    <name evidence="3" type="ORF">ETSY1_04910</name>
</gene>
<dbReference type="EMBL" id="AZHW01000178">
    <property type="protein sequence ID" value="ETX02070.1"/>
    <property type="molecule type" value="Genomic_DNA"/>
</dbReference>
<evidence type="ECO:0008006" key="5">
    <source>
        <dbReference type="Google" id="ProtNLM"/>
    </source>
</evidence>
<dbReference type="InterPro" id="IPR000683">
    <property type="entry name" value="Gfo/Idh/MocA-like_OxRdtase_N"/>
</dbReference>
<dbReference type="InterPro" id="IPR055170">
    <property type="entry name" value="GFO_IDH_MocA-like_dom"/>
</dbReference>
<comment type="caution">
    <text evidence="3">The sequence shown here is derived from an EMBL/GenBank/DDBJ whole genome shotgun (WGS) entry which is preliminary data.</text>
</comment>
<organism evidence="3 4">
    <name type="scientific">Entotheonella factor</name>
    <dbReference type="NCBI Taxonomy" id="1429438"/>
    <lineage>
        <taxon>Bacteria</taxon>
        <taxon>Pseudomonadati</taxon>
        <taxon>Nitrospinota/Tectimicrobiota group</taxon>
        <taxon>Candidatus Tectimicrobiota</taxon>
        <taxon>Candidatus Entotheonellia</taxon>
        <taxon>Candidatus Entotheonellales</taxon>
        <taxon>Candidatus Entotheonellaceae</taxon>
        <taxon>Candidatus Entotheonella</taxon>
    </lineage>
</organism>
<sequence>MISQGPVAWGMVGVGRIAQSYAQAFSSCWEARLVAISDTHELAARRLAKTVGCTSFGSHLAMAAEMELDAVLVCTPPNGHATVCGDLLQAGIPVLCEKPFGTGLEPALTIAEAARRTGTLVSMASKYRFVEDVQEAKRVVDEGCIGEIQWCDIGFTAQVDMRHRWNAEPLVSGGGVLRDNGSHAFDLMRFFLGPLASVQAVEGPRSQNLSVEETVHCVVRSQAGALGQIDLSWGLHKSTLHYIMLCGTQGTLTVGWQSSGYQRSGISTWVPLGKGYDKLQALSRQIEHMSEVVRGAAPLCVTLEDALASVYAIEGAYKALRCSQWEMIEPHAKGAG</sequence>
<feature type="domain" description="GFO/IDH/MocA-like oxidoreductase" evidence="2">
    <location>
        <begin position="133"/>
        <end position="252"/>
    </location>
</feature>
<dbReference type="PANTHER" id="PTHR43377:SF1">
    <property type="entry name" value="BILIVERDIN REDUCTASE A"/>
    <property type="match status" value="1"/>
</dbReference>
<accession>W4LVZ2</accession>
<evidence type="ECO:0000259" key="2">
    <source>
        <dbReference type="Pfam" id="PF22725"/>
    </source>
</evidence>
<dbReference type="Gene3D" id="3.40.50.720">
    <property type="entry name" value="NAD(P)-binding Rossmann-like Domain"/>
    <property type="match status" value="1"/>
</dbReference>
<dbReference type="InterPro" id="IPR036291">
    <property type="entry name" value="NAD(P)-bd_dom_sf"/>
</dbReference>
<dbReference type="SUPFAM" id="SSF51735">
    <property type="entry name" value="NAD(P)-binding Rossmann-fold domains"/>
    <property type="match status" value="1"/>
</dbReference>
<dbReference type="Pfam" id="PF22725">
    <property type="entry name" value="GFO_IDH_MocA_C3"/>
    <property type="match status" value="1"/>
</dbReference>